<evidence type="ECO:0000256" key="3">
    <source>
        <dbReference type="PROSITE-ProRule" id="PRU00023"/>
    </source>
</evidence>
<dbReference type="InterPro" id="IPR036770">
    <property type="entry name" value="Ankyrin_rpt-contain_sf"/>
</dbReference>
<keyword evidence="2 3" id="KW-0040">ANK repeat</keyword>
<dbReference type="AlphaFoldDB" id="A0A0C9Z4P5"/>
<gene>
    <name evidence="5" type="ORF">PISMIDRAFT_421517</name>
</gene>
<feature type="region of interest" description="Disordered" evidence="4">
    <location>
        <begin position="418"/>
        <end position="474"/>
    </location>
</feature>
<evidence type="ECO:0000256" key="4">
    <source>
        <dbReference type="SAM" id="MobiDB-lite"/>
    </source>
</evidence>
<evidence type="ECO:0008006" key="7">
    <source>
        <dbReference type="Google" id="ProtNLM"/>
    </source>
</evidence>
<proteinExistence type="predicted"/>
<dbReference type="Gene3D" id="1.25.40.20">
    <property type="entry name" value="Ankyrin repeat-containing domain"/>
    <property type="match status" value="2"/>
</dbReference>
<reference evidence="5 6" key="1">
    <citation type="submission" date="2014-04" db="EMBL/GenBank/DDBJ databases">
        <authorList>
            <consortium name="DOE Joint Genome Institute"/>
            <person name="Kuo A."/>
            <person name="Kohler A."/>
            <person name="Costa M.D."/>
            <person name="Nagy L.G."/>
            <person name="Floudas D."/>
            <person name="Copeland A."/>
            <person name="Barry K.W."/>
            <person name="Cichocki N."/>
            <person name="Veneault-Fourrey C."/>
            <person name="LaButti K."/>
            <person name="Lindquist E.A."/>
            <person name="Lipzen A."/>
            <person name="Lundell T."/>
            <person name="Morin E."/>
            <person name="Murat C."/>
            <person name="Sun H."/>
            <person name="Tunlid A."/>
            <person name="Henrissat B."/>
            <person name="Grigoriev I.V."/>
            <person name="Hibbett D.S."/>
            <person name="Martin F."/>
            <person name="Nordberg H.P."/>
            <person name="Cantor M.N."/>
            <person name="Hua S.X."/>
        </authorList>
    </citation>
    <scope>NUCLEOTIDE SEQUENCE [LARGE SCALE GENOMIC DNA]</scope>
    <source>
        <strain evidence="5 6">441</strain>
    </source>
</reference>
<dbReference type="Proteomes" id="UP000054018">
    <property type="component" value="Unassembled WGS sequence"/>
</dbReference>
<dbReference type="InterPro" id="IPR002110">
    <property type="entry name" value="Ankyrin_rpt"/>
</dbReference>
<dbReference type="SUPFAM" id="SSF48403">
    <property type="entry name" value="Ankyrin repeat"/>
    <property type="match status" value="2"/>
</dbReference>
<dbReference type="SMART" id="SM00248">
    <property type="entry name" value="ANK"/>
    <property type="match status" value="5"/>
</dbReference>
<dbReference type="PANTHER" id="PTHR24173:SF74">
    <property type="entry name" value="ANKYRIN REPEAT DOMAIN-CONTAINING PROTEIN 16"/>
    <property type="match status" value="1"/>
</dbReference>
<dbReference type="PROSITE" id="PS50088">
    <property type="entry name" value="ANK_REPEAT"/>
    <property type="match status" value="1"/>
</dbReference>
<evidence type="ECO:0000256" key="2">
    <source>
        <dbReference type="ARBA" id="ARBA00023043"/>
    </source>
</evidence>
<feature type="region of interest" description="Disordered" evidence="4">
    <location>
        <begin position="936"/>
        <end position="955"/>
    </location>
</feature>
<evidence type="ECO:0000313" key="6">
    <source>
        <dbReference type="Proteomes" id="UP000054018"/>
    </source>
</evidence>
<dbReference type="PROSITE" id="PS50297">
    <property type="entry name" value="ANK_REP_REGION"/>
    <property type="match status" value="1"/>
</dbReference>
<dbReference type="OrthoDB" id="539213at2759"/>
<dbReference type="HOGENOM" id="CLU_013983_0_0_1"/>
<dbReference type="STRING" id="765257.A0A0C9Z4P5"/>
<dbReference type="PANTHER" id="PTHR24173">
    <property type="entry name" value="ANKYRIN REPEAT CONTAINING"/>
    <property type="match status" value="1"/>
</dbReference>
<evidence type="ECO:0000256" key="1">
    <source>
        <dbReference type="ARBA" id="ARBA00022737"/>
    </source>
</evidence>
<dbReference type="Pfam" id="PF12796">
    <property type="entry name" value="Ank_2"/>
    <property type="match status" value="1"/>
</dbReference>
<reference evidence="6" key="2">
    <citation type="submission" date="2015-01" db="EMBL/GenBank/DDBJ databases">
        <title>Evolutionary Origins and Diversification of the Mycorrhizal Mutualists.</title>
        <authorList>
            <consortium name="DOE Joint Genome Institute"/>
            <consortium name="Mycorrhizal Genomics Consortium"/>
            <person name="Kohler A."/>
            <person name="Kuo A."/>
            <person name="Nagy L.G."/>
            <person name="Floudas D."/>
            <person name="Copeland A."/>
            <person name="Barry K.W."/>
            <person name="Cichocki N."/>
            <person name="Veneault-Fourrey C."/>
            <person name="LaButti K."/>
            <person name="Lindquist E.A."/>
            <person name="Lipzen A."/>
            <person name="Lundell T."/>
            <person name="Morin E."/>
            <person name="Murat C."/>
            <person name="Riley R."/>
            <person name="Ohm R."/>
            <person name="Sun H."/>
            <person name="Tunlid A."/>
            <person name="Henrissat B."/>
            <person name="Grigoriev I.V."/>
            <person name="Hibbett D.S."/>
            <person name="Martin F."/>
        </authorList>
    </citation>
    <scope>NUCLEOTIDE SEQUENCE [LARGE SCALE GENOMIC DNA]</scope>
    <source>
        <strain evidence="6">441</strain>
    </source>
</reference>
<feature type="repeat" description="ANK" evidence="3">
    <location>
        <begin position="132"/>
        <end position="164"/>
    </location>
</feature>
<accession>A0A0C9Z4P5</accession>
<sequence>MSRVQRSFENSALLQAASEGCAGAVRDALEAGADINASDSSGRTILTCALTADRWETINASDASFMSEDRLSVLRIALLHPDISLYTLNAPQESINDVTPLGMAAWLGVPHVVKLLLDYSAGAISVDGMDTDGATPLMYAARDGRLEVVQQLLSRGARPDLRDRNHRSPIQFALPHTSVLWACERALRASRWSEFKNGNKKALCQPSHVDIDQLSPDASALPMMYDPPPTAFSPECISLITDNIVHAVLTTDLSMLYSLLFSPQSFEPSPLENGPVVVNVPDVEGWSAIHYCVSMPNPSIEMLDALYRAGADVSLFTTREQFTPLHCFARLARMSDAPDSGSGLYDFALHLIRDLRAPPSARDKNEETCIHVAAEHGQCIDVLLAFLECDPTGSIRNLKNSRGLTAYEVAKPQFRSAFCQDGSTNRPQSSLSDRTIRPNSPIQLPSIASFTDWTSPPVNTRESTGPARHLPPDVDATSTCERLLDNIQYLTTEAQFVTDHGGLDNLESAVTETSRLGEDVLSHFRGQVHDVTQDLRDMREDLKTADHLWSTASEEAEEYLRARGNTRTLAHLLSHKRSPRGSEDSQTTAVEGETVEIKVLPRPKEANKDKYRSVAVLTEVIPSKTIVTTAANGARAVPWPEWLDSFILSADSSTYKMHLANLMEIERELLARDAMSSFEEKVPSKEPIIRSLLKSRKRQEKVERSSASKLKTWLKRKITTDKPLSLQLCYDLDDPNCAVGRETKQDPSSLGWSPTLTEAEREAYDISSILSIASKDLSNIEECLCGVEELATSANHSISRTDRLIRRTVKVREVMVHNLRSRYPPAYTDIFAFSPDGSTPSAYFSLQNRNTSSPVYLSPPNSDNSSRISSARSSSVSLAATLHGEEDEDTRALRRLILRKINAHIEGAFDEIDRANVWLRVVKNVLRDLRTRTSTSISRLPLSSPPASFPPISHC</sequence>
<dbReference type="EMBL" id="KN833720">
    <property type="protein sequence ID" value="KIK24041.1"/>
    <property type="molecule type" value="Genomic_DNA"/>
</dbReference>
<keyword evidence="6" id="KW-1185">Reference proteome</keyword>
<protein>
    <recommendedName>
        <fullName evidence="7">Ankyrin</fullName>
    </recommendedName>
</protein>
<keyword evidence="1" id="KW-0677">Repeat</keyword>
<feature type="compositionally biased region" description="Polar residues" evidence="4">
    <location>
        <begin position="421"/>
        <end position="463"/>
    </location>
</feature>
<evidence type="ECO:0000313" key="5">
    <source>
        <dbReference type="EMBL" id="KIK24041.1"/>
    </source>
</evidence>
<organism evidence="5 6">
    <name type="scientific">Pisolithus microcarpus 441</name>
    <dbReference type="NCBI Taxonomy" id="765257"/>
    <lineage>
        <taxon>Eukaryota</taxon>
        <taxon>Fungi</taxon>
        <taxon>Dikarya</taxon>
        <taxon>Basidiomycota</taxon>
        <taxon>Agaricomycotina</taxon>
        <taxon>Agaricomycetes</taxon>
        <taxon>Agaricomycetidae</taxon>
        <taxon>Boletales</taxon>
        <taxon>Sclerodermatineae</taxon>
        <taxon>Pisolithaceae</taxon>
        <taxon>Pisolithus</taxon>
    </lineage>
</organism>
<name>A0A0C9Z4P5_9AGAM</name>